<protein>
    <submittedName>
        <fullName evidence="2">Uncharacterized protein</fullName>
    </submittedName>
</protein>
<reference evidence="2" key="1">
    <citation type="submission" date="2020-01" db="EMBL/GenBank/DDBJ databases">
        <authorList>
            <consortium name="DOE Joint Genome Institute"/>
            <person name="Haridas S."/>
            <person name="Albert R."/>
            <person name="Binder M."/>
            <person name="Bloem J."/>
            <person name="Labutti K."/>
            <person name="Salamov A."/>
            <person name="Andreopoulos B."/>
            <person name="Baker S.E."/>
            <person name="Barry K."/>
            <person name="Bills G."/>
            <person name="Bluhm B.H."/>
            <person name="Cannon C."/>
            <person name="Castanera R."/>
            <person name="Culley D.E."/>
            <person name="Daum C."/>
            <person name="Ezra D."/>
            <person name="Gonzalez J.B."/>
            <person name="Henrissat B."/>
            <person name="Kuo A."/>
            <person name="Liang C."/>
            <person name="Lipzen A."/>
            <person name="Lutzoni F."/>
            <person name="Magnuson J."/>
            <person name="Mondo S."/>
            <person name="Nolan M."/>
            <person name="Ohm R."/>
            <person name="Pangilinan J."/>
            <person name="Park H.-J."/>
            <person name="Ramirez L."/>
            <person name="Alfaro M."/>
            <person name="Sun H."/>
            <person name="Tritt A."/>
            <person name="Yoshinaga Y."/>
            <person name="Zwiers L.-H."/>
            <person name="Turgeon B.G."/>
            <person name="Goodwin S.B."/>
            <person name="Spatafora J.W."/>
            <person name="Crous P.W."/>
            <person name="Grigoriev I.V."/>
        </authorList>
    </citation>
    <scope>NUCLEOTIDE SEQUENCE</scope>
    <source>
        <strain evidence="2">IPT5</strain>
    </source>
</reference>
<feature type="compositionally biased region" description="Basic and acidic residues" evidence="1">
    <location>
        <begin position="7"/>
        <end position="16"/>
    </location>
</feature>
<gene>
    <name evidence="2" type="ORF">T440DRAFT_474959</name>
</gene>
<sequence>MWAAPRRPAEDARKVEAGGSTEAARRSPRTAATHMSQGDITAAWHRKSATASASETRARRARTGHPWTGVASPHESPPPLSLCGAWARALPATRQLSPSSTHVGTPHPLPSSAILSRRL</sequence>
<evidence type="ECO:0000256" key="1">
    <source>
        <dbReference type="SAM" id="MobiDB-lite"/>
    </source>
</evidence>
<feature type="region of interest" description="Disordered" evidence="1">
    <location>
        <begin position="1"/>
        <end position="79"/>
    </location>
</feature>
<dbReference type="Proteomes" id="UP000799423">
    <property type="component" value="Unassembled WGS sequence"/>
</dbReference>
<name>A0A6A7BJV3_9PLEO</name>
<dbReference type="AlphaFoldDB" id="A0A6A7BJV3"/>
<proteinExistence type="predicted"/>
<evidence type="ECO:0000313" key="2">
    <source>
        <dbReference type="EMBL" id="KAF2855564.1"/>
    </source>
</evidence>
<organism evidence="2 3">
    <name type="scientific">Plenodomus tracheiphilus IPT5</name>
    <dbReference type="NCBI Taxonomy" id="1408161"/>
    <lineage>
        <taxon>Eukaryota</taxon>
        <taxon>Fungi</taxon>
        <taxon>Dikarya</taxon>
        <taxon>Ascomycota</taxon>
        <taxon>Pezizomycotina</taxon>
        <taxon>Dothideomycetes</taxon>
        <taxon>Pleosporomycetidae</taxon>
        <taxon>Pleosporales</taxon>
        <taxon>Pleosporineae</taxon>
        <taxon>Leptosphaeriaceae</taxon>
        <taxon>Plenodomus</taxon>
    </lineage>
</organism>
<feature type="region of interest" description="Disordered" evidence="1">
    <location>
        <begin position="95"/>
        <end position="119"/>
    </location>
</feature>
<accession>A0A6A7BJV3</accession>
<keyword evidence="3" id="KW-1185">Reference proteome</keyword>
<dbReference type="EMBL" id="MU006290">
    <property type="protein sequence ID" value="KAF2855564.1"/>
    <property type="molecule type" value="Genomic_DNA"/>
</dbReference>
<evidence type="ECO:0000313" key="3">
    <source>
        <dbReference type="Proteomes" id="UP000799423"/>
    </source>
</evidence>